<dbReference type="InterPro" id="IPR052207">
    <property type="entry name" value="Max-like/E-box_TFs"/>
</dbReference>
<feature type="compositionally biased region" description="Basic and acidic residues" evidence="6">
    <location>
        <begin position="301"/>
        <end position="317"/>
    </location>
</feature>
<dbReference type="PANTHER" id="PTHR15741:SF27">
    <property type="entry name" value="TRANSCRIPTION FACTOR AP-4"/>
    <property type="match status" value="1"/>
</dbReference>
<evidence type="ECO:0000313" key="8">
    <source>
        <dbReference type="EMBL" id="RPA87000.1"/>
    </source>
</evidence>
<feature type="domain" description="BHLH" evidence="7">
    <location>
        <begin position="310"/>
        <end position="361"/>
    </location>
</feature>
<gene>
    <name evidence="8" type="ORF">BJ508DRAFT_410586</name>
</gene>
<dbReference type="InterPro" id="IPR036638">
    <property type="entry name" value="HLH_DNA-bd_sf"/>
</dbReference>
<dbReference type="InterPro" id="IPR011598">
    <property type="entry name" value="bHLH_dom"/>
</dbReference>
<dbReference type="PANTHER" id="PTHR15741">
    <property type="entry name" value="BASIC HELIX-LOOP-HELIX ZIP TRANSCRIPTION FACTOR"/>
    <property type="match status" value="1"/>
</dbReference>
<evidence type="ECO:0000313" key="9">
    <source>
        <dbReference type="Proteomes" id="UP000275078"/>
    </source>
</evidence>
<evidence type="ECO:0000256" key="1">
    <source>
        <dbReference type="ARBA" id="ARBA00004123"/>
    </source>
</evidence>
<dbReference type="OrthoDB" id="5778525at2759"/>
<evidence type="ECO:0000256" key="3">
    <source>
        <dbReference type="ARBA" id="ARBA00023125"/>
    </source>
</evidence>
<feature type="compositionally biased region" description="Polar residues" evidence="6">
    <location>
        <begin position="41"/>
        <end position="56"/>
    </location>
</feature>
<protein>
    <recommendedName>
        <fullName evidence="7">BHLH domain-containing protein</fullName>
    </recommendedName>
</protein>
<evidence type="ECO:0000256" key="5">
    <source>
        <dbReference type="ARBA" id="ARBA00023242"/>
    </source>
</evidence>
<dbReference type="STRING" id="1160509.A0A3N4IS06"/>
<evidence type="ECO:0000256" key="6">
    <source>
        <dbReference type="SAM" id="MobiDB-lite"/>
    </source>
</evidence>
<sequence>MTEVLRNHAFGPLLSPPPPGTMNSHHRTHGNGAAQDRISPRTGSNMFQLGGSSPAPSSHPDYYTSPLSTTHSEHFLDPSYAPGIYPIMNSLTAPSLPPNLPGGDALLDDTETNFFSQFFESVGSSTPNGYDMPQFWTDEPAFAAPPQVRNGSGYMEGQYHHNQEVKSEPDMPPSQLQINPFQGALLLRQPSPSTTQIQPPVLAWGSDPHFVSGGYHPPIPLRTDTDIREKILSVVSNVEQVGSPIELDFKPVGIGPDGEPLDSPISPTSKNKRRAGDVGPNKASQGDGLEPPNKRKKKGGGRRDHLTEDQKRENHILSEQKRRDLIRKGFTELCSLVPELREGGYSKSVVLMHVATFLEELKARNERLRGYVRELEAARMSGV</sequence>
<dbReference type="SMART" id="SM00353">
    <property type="entry name" value="HLH"/>
    <property type="match status" value="1"/>
</dbReference>
<evidence type="ECO:0000259" key="7">
    <source>
        <dbReference type="PROSITE" id="PS50888"/>
    </source>
</evidence>
<dbReference type="Pfam" id="PF23181">
    <property type="entry name" value="bHLH_INO4"/>
    <property type="match status" value="1"/>
</dbReference>
<keyword evidence="9" id="KW-1185">Reference proteome</keyword>
<dbReference type="AlphaFoldDB" id="A0A3N4IS06"/>
<dbReference type="Gene3D" id="4.10.280.10">
    <property type="entry name" value="Helix-loop-helix DNA-binding domain"/>
    <property type="match status" value="1"/>
</dbReference>
<reference evidence="8 9" key="1">
    <citation type="journal article" date="2018" name="Nat. Ecol. Evol.">
        <title>Pezizomycetes genomes reveal the molecular basis of ectomycorrhizal truffle lifestyle.</title>
        <authorList>
            <person name="Murat C."/>
            <person name="Payen T."/>
            <person name="Noel B."/>
            <person name="Kuo A."/>
            <person name="Morin E."/>
            <person name="Chen J."/>
            <person name="Kohler A."/>
            <person name="Krizsan K."/>
            <person name="Balestrini R."/>
            <person name="Da Silva C."/>
            <person name="Montanini B."/>
            <person name="Hainaut M."/>
            <person name="Levati E."/>
            <person name="Barry K.W."/>
            <person name="Belfiori B."/>
            <person name="Cichocki N."/>
            <person name="Clum A."/>
            <person name="Dockter R.B."/>
            <person name="Fauchery L."/>
            <person name="Guy J."/>
            <person name="Iotti M."/>
            <person name="Le Tacon F."/>
            <person name="Lindquist E.A."/>
            <person name="Lipzen A."/>
            <person name="Malagnac F."/>
            <person name="Mello A."/>
            <person name="Molinier V."/>
            <person name="Miyauchi S."/>
            <person name="Poulain J."/>
            <person name="Riccioni C."/>
            <person name="Rubini A."/>
            <person name="Sitrit Y."/>
            <person name="Splivallo R."/>
            <person name="Traeger S."/>
            <person name="Wang M."/>
            <person name="Zifcakova L."/>
            <person name="Wipf D."/>
            <person name="Zambonelli A."/>
            <person name="Paolocci F."/>
            <person name="Nowrousian M."/>
            <person name="Ottonello S."/>
            <person name="Baldrian P."/>
            <person name="Spatafora J.W."/>
            <person name="Henrissat B."/>
            <person name="Nagy L.G."/>
            <person name="Aury J.M."/>
            <person name="Wincker P."/>
            <person name="Grigoriev I.V."/>
            <person name="Bonfante P."/>
            <person name="Martin F.M."/>
        </authorList>
    </citation>
    <scope>NUCLEOTIDE SEQUENCE [LARGE SCALE GENOMIC DNA]</scope>
    <source>
        <strain evidence="8 9">RN42</strain>
    </source>
</reference>
<dbReference type="InterPro" id="IPR057072">
    <property type="entry name" value="bHLH_INO4"/>
</dbReference>
<accession>A0A3N4IS06</accession>
<organism evidence="8 9">
    <name type="scientific">Ascobolus immersus RN42</name>
    <dbReference type="NCBI Taxonomy" id="1160509"/>
    <lineage>
        <taxon>Eukaryota</taxon>
        <taxon>Fungi</taxon>
        <taxon>Dikarya</taxon>
        <taxon>Ascomycota</taxon>
        <taxon>Pezizomycotina</taxon>
        <taxon>Pezizomycetes</taxon>
        <taxon>Pezizales</taxon>
        <taxon>Ascobolaceae</taxon>
        <taxon>Ascobolus</taxon>
    </lineage>
</organism>
<keyword evidence="5" id="KW-0539">Nucleus</keyword>
<dbReference type="CDD" id="cd11404">
    <property type="entry name" value="bHLHzip_Mlx_like"/>
    <property type="match status" value="1"/>
</dbReference>
<keyword evidence="2" id="KW-0805">Transcription regulation</keyword>
<dbReference type="SUPFAM" id="SSF47459">
    <property type="entry name" value="HLH, helix-loop-helix DNA-binding domain"/>
    <property type="match status" value="1"/>
</dbReference>
<keyword evidence="3" id="KW-0238">DNA-binding</keyword>
<dbReference type="Proteomes" id="UP000275078">
    <property type="component" value="Unassembled WGS sequence"/>
</dbReference>
<evidence type="ECO:0000256" key="2">
    <source>
        <dbReference type="ARBA" id="ARBA00023015"/>
    </source>
</evidence>
<proteinExistence type="predicted"/>
<feature type="region of interest" description="Disordered" evidence="6">
    <location>
        <begin position="249"/>
        <end position="317"/>
    </location>
</feature>
<dbReference type="GO" id="GO:0000978">
    <property type="term" value="F:RNA polymerase II cis-regulatory region sequence-specific DNA binding"/>
    <property type="evidence" value="ECO:0007669"/>
    <property type="project" value="TreeGrafter"/>
</dbReference>
<dbReference type="EMBL" id="ML119647">
    <property type="protein sequence ID" value="RPA87000.1"/>
    <property type="molecule type" value="Genomic_DNA"/>
</dbReference>
<keyword evidence="4" id="KW-0804">Transcription</keyword>
<feature type="region of interest" description="Disordered" evidence="6">
    <location>
        <begin position="1"/>
        <end position="62"/>
    </location>
</feature>
<evidence type="ECO:0000256" key="4">
    <source>
        <dbReference type="ARBA" id="ARBA00023163"/>
    </source>
</evidence>
<dbReference type="GO" id="GO:0000981">
    <property type="term" value="F:DNA-binding transcription factor activity, RNA polymerase II-specific"/>
    <property type="evidence" value="ECO:0007669"/>
    <property type="project" value="TreeGrafter"/>
</dbReference>
<dbReference type="GO" id="GO:0046983">
    <property type="term" value="F:protein dimerization activity"/>
    <property type="evidence" value="ECO:0007669"/>
    <property type="project" value="InterPro"/>
</dbReference>
<name>A0A3N4IS06_ASCIM</name>
<comment type="subcellular location">
    <subcellularLocation>
        <location evidence="1">Nucleus</location>
    </subcellularLocation>
</comment>
<dbReference type="GO" id="GO:0005634">
    <property type="term" value="C:nucleus"/>
    <property type="evidence" value="ECO:0007669"/>
    <property type="project" value="UniProtKB-SubCell"/>
</dbReference>
<dbReference type="PROSITE" id="PS50888">
    <property type="entry name" value="BHLH"/>
    <property type="match status" value="1"/>
</dbReference>